<accession>A0A7C9EZJ4</accession>
<name>A0A7C9EZJ4_OPUST</name>
<proteinExistence type="predicted"/>
<dbReference type="AlphaFoldDB" id="A0A7C9EZJ4"/>
<organism evidence="1">
    <name type="scientific">Opuntia streptacantha</name>
    <name type="common">Prickly pear cactus</name>
    <name type="synonym">Opuntia cardona</name>
    <dbReference type="NCBI Taxonomy" id="393608"/>
    <lineage>
        <taxon>Eukaryota</taxon>
        <taxon>Viridiplantae</taxon>
        <taxon>Streptophyta</taxon>
        <taxon>Embryophyta</taxon>
        <taxon>Tracheophyta</taxon>
        <taxon>Spermatophyta</taxon>
        <taxon>Magnoliopsida</taxon>
        <taxon>eudicotyledons</taxon>
        <taxon>Gunneridae</taxon>
        <taxon>Pentapetalae</taxon>
        <taxon>Caryophyllales</taxon>
        <taxon>Cactineae</taxon>
        <taxon>Cactaceae</taxon>
        <taxon>Opuntioideae</taxon>
        <taxon>Opuntia</taxon>
    </lineage>
</organism>
<reference evidence="1" key="1">
    <citation type="journal article" date="2013" name="J. Plant Res.">
        <title>Effect of fungi and light on seed germination of three Opuntia species from semiarid lands of central Mexico.</title>
        <authorList>
            <person name="Delgado-Sanchez P."/>
            <person name="Jimenez-Bremont J.F."/>
            <person name="Guerrero-Gonzalez Mde L."/>
            <person name="Flores J."/>
        </authorList>
    </citation>
    <scope>NUCLEOTIDE SEQUENCE</scope>
    <source>
        <tissue evidence="1">Cladode</tissue>
    </source>
</reference>
<reference evidence="1" key="2">
    <citation type="submission" date="2020-07" db="EMBL/GenBank/DDBJ databases">
        <authorList>
            <person name="Vera ALvarez R."/>
            <person name="Arias-Moreno D.M."/>
            <person name="Jimenez-Jacinto V."/>
            <person name="Jimenez-Bremont J.F."/>
            <person name="Swaminathan K."/>
            <person name="Moose S.P."/>
            <person name="Guerrero-Gonzalez M.L."/>
            <person name="Marino-Ramirez L."/>
            <person name="Landsman D."/>
            <person name="Rodriguez-Kessler M."/>
            <person name="Delgado-Sanchez P."/>
        </authorList>
    </citation>
    <scope>NUCLEOTIDE SEQUENCE</scope>
    <source>
        <tissue evidence="1">Cladode</tissue>
    </source>
</reference>
<evidence type="ECO:0000313" key="1">
    <source>
        <dbReference type="EMBL" id="MBA4676345.1"/>
    </source>
</evidence>
<protein>
    <submittedName>
        <fullName evidence="1">Uncharacterized protein</fullName>
    </submittedName>
</protein>
<sequence>MILIPSLHSAFVMVLRDEIRLRLSMLVQKNQRLISYKGSLSTGGIIIQDVHRDCWNSNSLGVVEIVGMCIKTLQFDIPHNKGRMASTITVHHISLIMSE</sequence>
<dbReference type="EMBL" id="GISG01270797">
    <property type="protein sequence ID" value="MBA4676345.1"/>
    <property type="molecule type" value="Transcribed_RNA"/>
</dbReference>